<proteinExistence type="predicted"/>
<dbReference type="Gene3D" id="3.40.50.2000">
    <property type="entry name" value="Glycogen Phosphorylase B"/>
    <property type="match status" value="2"/>
</dbReference>
<comment type="caution">
    <text evidence="1">The sequence shown here is derived from an EMBL/GenBank/DDBJ whole genome shotgun (WGS) entry which is preliminary data.</text>
</comment>
<reference evidence="1 2" key="1">
    <citation type="submission" date="2017-08" db="EMBL/GenBank/DDBJ databases">
        <title>Infants hospitalized years apart are colonized by the same room-sourced microbial strains.</title>
        <authorList>
            <person name="Brooks B."/>
            <person name="Olm M.R."/>
            <person name="Firek B.A."/>
            <person name="Baker R."/>
            <person name="Thomas B.C."/>
            <person name="Morowitz M.J."/>
            <person name="Banfield J.F."/>
        </authorList>
    </citation>
    <scope>NUCLEOTIDE SEQUENCE [LARGE SCALE GENOMIC DNA]</scope>
    <source>
        <strain evidence="1">S2_009_000_R2_77</strain>
    </source>
</reference>
<evidence type="ECO:0000313" key="2">
    <source>
        <dbReference type="Proteomes" id="UP000249198"/>
    </source>
</evidence>
<gene>
    <name evidence="1" type="ORF">DI599_17305</name>
</gene>
<dbReference type="SUPFAM" id="SSF53756">
    <property type="entry name" value="UDP-Glycosyltransferase/glycogen phosphorylase"/>
    <property type="match status" value="1"/>
</dbReference>
<sequence length="379" mass="41913">MIDLSGGLVEQSLEQRRRVLFVTSFHPGGMGRIGAGEAISAETIRRLRNDVQQLDVLCVTPGYQRKNIEIMEFCDSYTQVAVNRWATLHALIGHFLSGAWIAPWFFTRVFPEAVSALRRLILEKKPTEVWIDFPSSLGFSGHIDGLPIHYFVHDIVNQKTSRSLLKRLFSSSVRRIESSLFRRVSHAYVLSNKDRDLLQELGFTGEISVWPAQALNVGKVDNGRPIVDVVAEFGEGPNMVFFGNMGRPENGQSITHFALFRLWRVRRAFPSATLWVIGLAPGLGLRMLGRIVPGLKVTGAVDDPTLAFRAAALCIAPLLFGAGVKIKVLQMLDAGATVIASPVGAEGIDPTSKLIVVENSQMVVRIIEFLRRPMLKIGS</sequence>
<accession>A0A2W5D0K9</accession>
<dbReference type="GO" id="GO:0016740">
    <property type="term" value="F:transferase activity"/>
    <property type="evidence" value="ECO:0007669"/>
    <property type="project" value="UniProtKB-KW"/>
</dbReference>
<dbReference type="Pfam" id="PF13692">
    <property type="entry name" value="Glyco_trans_1_4"/>
    <property type="match status" value="1"/>
</dbReference>
<protein>
    <submittedName>
        <fullName evidence="1">Glycosyl transferase</fullName>
    </submittedName>
</protein>
<name>A0A2W5D0K9_9PSED</name>
<dbReference type="Proteomes" id="UP000249198">
    <property type="component" value="Unassembled WGS sequence"/>
</dbReference>
<dbReference type="EMBL" id="QFOH01000023">
    <property type="protein sequence ID" value="PZP21960.1"/>
    <property type="molecule type" value="Genomic_DNA"/>
</dbReference>
<evidence type="ECO:0000313" key="1">
    <source>
        <dbReference type="EMBL" id="PZP21960.1"/>
    </source>
</evidence>
<dbReference type="AlphaFoldDB" id="A0A2W5D0K9"/>
<dbReference type="RefSeq" id="WP_273233853.1">
    <property type="nucleotide sequence ID" value="NZ_QFOH01000023.1"/>
</dbReference>
<organism evidence="1 2">
    <name type="scientific">Pseudomonas kuykendallii</name>
    <dbReference type="NCBI Taxonomy" id="1007099"/>
    <lineage>
        <taxon>Bacteria</taxon>
        <taxon>Pseudomonadati</taxon>
        <taxon>Pseudomonadota</taxon>
        <taxon>Gammaproteobacteria</taxon>
        <taxon>Pseudomonadales</taxon>
        <taxon>Pseudomonadaceae</taxon>
        <taxon>Pseudomonas</taxon>
    </lineage>
</organism>
<keyword evidence="1" id="KW-0808">Transferase</keyword>